<feature type="domain" description="Nudix hydrolase" evidence="4">
    <location>
        <begin position="3"/>
        <end position="129"/>
    </location>
</feature>
<keyword evidence="6" id="KW-1185">Reference proteome</keyword>
<evidence type="ECO:0000259" key="4">
    <source>
        <dbReference type="PROSITE" id="PS51462"/>
    </source>
</evidence>
<dbReference type="InterPro" id="IPR020084">
    <property type="entry name" value="NUDIX_hydrolase_CS"/>
</dbReference>
<evidence type="ECO:0000313" key="5">
    <source>
        <dbReference type="EMBL" id="RDX02794.1"/>
    </source>
</evidence>
<reference evidence="6" key="1">
    <citation type="submission" date="2015-04" db="EMBL/GenBank/DDBJ databases">
        <authorList>
            <person name="Schardt J."/>
            <person name="Mueller-Herbst S."/>
            <person name="Scherer S."/>
            <person name="Huptas C."/>
        </authorList>
    </citation>
    <scope>NUCLEOTIDE SEQUENCE [LARGE SCALE GENOMIC DNA]</scope>
    <source>
        <strain evidence="6">Kiel-L1</strain>
    </source>
</reference>
<dbReference type="PROSITE" id="PS00893">
    <property type="entry name" value="NUDIX_BOX"/>
    <property type="match status" value="1"/>
</dbReference>
<dbReference type="PANTHER" id="PTHR43736">
    <property type="entry name" value="ADP-RIBOSE PYROPHOSPHATASE"/>
    <property type="match status" value="1"/>
</dbReference>
<comment type="caution">
    <text evidence="5">The sequence shown here is derived from an EMBL/GenBank/DDBJ whole genome shotgun (WGS) entry which is preliminary data.</text>
</comment>
<protein>
    <submittedName>
        <fullName evidence="5">DNA mismatch repair protein MutT</fullName>
    </submittedName>
</protein>
<comment type="similarity">
    <text evidence="1 3">Belongs to the Nudix hydrolase family.</text>
</comment>
<evidence type="ECO:0000256" key="2">
    <source>
        <dbReference type="ARBA" id="ARBA00022801"/>
    </source>
</evidence>
<gene>
    <name evidence="5" type="ORF">UR08_04620</name>
</gene>
<dbReference type="Gene3D" id="3.90.79.10">
    <property type="entry name" value="Nucleoside Triphosphate Pyrophosphohydrolase"/>
    <property type="match status" value="1"/>
</dbReference>
<dbReference type="InterPro" id="IPR000086">
    <property type="entry name" value="NUDIX_hydrolase_dom"/>
</dbReference>
<sequence length="136" mass="15836">MKPVIPAVKAVIIQGNSFLGLQKAEIAQEVYDLPGGKIQYGETQRECLAREVFEETGLHITQLALYDTWNMIFPDYQMAGIFYLVKIAGKDRIQLSKEHRAYKWLPFSETGLDELDIAYSKWMRHWDFNSIIEFMK</sequence>
<dbReference type="EMBL" id="LARY01000001">
    <property type="protein sequence ID" value="RDX02794.1"/>
    <property type="molecule type" value="Genomic_DNA"/>
</dbReference>
<dbReference type="PRINTS" id="PR00502">
    <property type="entry name" value="NUDIXFAMILY"/>
</dbReference>
<evidence type="ECO:0000256" key="3">
    <source>
        <dbReference type="RuleBase" id="RU003476"/>
    </source>
</evidence>
<proteinExistence type="inferred from homology"/>
<dbReference type="PANTHER" id="PTHR43736:SF1">
    <property type="entry name" value="DIHYDRONEOPTERIN TRIPHOSPHATE DIPHOSPHATASE"/>
    <property type="match status" value="1"/>
</dbReference>
<keyword evidence="2 3" id="KW-0378">Hydrolase</keyword>
<dbReference type="Proteomes" id="UP000257055">
    <property type="component" value="Unassembled WGS sequence"/>
</dbReference>
<organism evidence="5 6">
    <name type="scientific">Listeria kieliensis</name>
    <dbReference type="NCBI Taxonomy" id="1621700"/>
    <lineage>
        <taxon>Bacteria</taxon>
        <taxon>Bacillati</taxon>
        <taxon>Bacillota</taxon>
        <taxon>Bacilli</taxon>
        <taxon>Bacillales</taxon>
        <taxon>Listeriaceae</taxon>
        <taxon>Listeria</taxon>
    </lineage>
</organism>
<dbReference type="InterPro" id="IPR020476">
    <property type="entry name" value="Nudix_hydrolase"/>
</dbReference>
<dbReference type="AlphaFoldDB" id="A0A3D8TWZ7"/>
<dbReference type="Pfam" id="PF00293">
    <property type="entry name" value="NUDIX"/>
    <property type="match status" value="1"/>
</dbReference>
<evidence type="ECO:0000256" key="1">
    <source>
        <dbReference type="ARBA" id="ARBA00005582"/>
    </source>
</evidence>
<name>A0A3D8TWZ7_9LIST</name>
<dbReference type="RefSeq" id="WP_115752483.1">
    <property type="nucleotide sequence ID" value="NZ_LARY01000001.1"/>
</dbReference>
<dbReference type="GO" id="GO:0016787">
    <property type="term" value="F:hydrolase activity"/>
    <property type="evidence" value="ECO:0007669"/>
    <property type="project" value="UniProtKB-KW"/>
</dbReference>
<dbReference type="SUPFAM" id="SSF55811">
    <property type="entry name" value="Nudix"/>
    <property type="match status" value="1"/>
</dbReference>
<dbReference type="PROSITE" id="PS51462">
    <property type="entry name" value="NUDIX"/>
    <property type="match status" value="1"/>
</dbReference>
<evidence type="ECO:0000313" key="6">
    <source>
        <dbReference type="Proteomes" id="UP000257055"/>
    </source>
</evidence>
<dbReference type="InterPro" id="IPR015797">
    <property type="entry name" value="NUDIX_hydrolase-like_dom_sf"/>
</dbReference>
<accession>A0A3D8TWZ7</accession>